<name>A0A7D5NTC0_9GAMM</name>
<dbReference type="EMBL" id="CP050857">
    <property type="protein sequence ID" value="QLH64529.1"/>
    <property type="molecule type" value="Genomic_DNA"/>
</dbReference>
<dbReference type="RefSeq" id="WP_185899945.1">
    <property type="nucleotide sequence ID" value="NZ_CP050857.1"/>
</dbReference>
<sequence>MKLKITLIILAGFVCAVMTASAFSADGSINLDGGEANNVPSSKSTVIGNQNTVPQDNSVVIGQQNETKQYNTSENHPRIIIGDKNQANAGPSSWVRAGSPMNRVL</sequence>
<dbReference type="Gene3D" id="2.150.10.10">
    <property type="entry name" value="Serralysin-like metalloprotease, C-terminal"/>
    <property type="match status" value="1"/>
</dbReference>
<feature type="chain" id="PRO_5028227768" evidence="2">
    <location>
        <begin position="25"/>
        <end position="105"/>
    </location>
</feature>
<gene>
    <name evidence="3" type="ORF">SYMBAF_17030</name>
</gene>
<reference evidence="3 4" key="1">
    <citation type="journal article" date="2014" name="Genome Announc.">
        <title>Whole-Genome Sequence of Serratia symbiotica Strain CWBI-2.3T, a Free-Living Symbiont of the Black Bean Aphid Aphis fabae.</title>
        <authorList>
            <person name="Foray V."/>
            <person name="Grigorescu A.S."/>
            <person name="Sabri A."/>
            <person name="Haubruge E."/>
            <person name="Lognay G."/>
            <person name="Francis F."/>
            <person name="Fauconnier M.L."/>
            <person name="Hance T."/>
            <person name="Thonart P."/>
        </authorList>
    </citation>
    <scope>NUCLEOTIDE SEQUENCE [LARGE SCALE GENOMIC DNA]</scope>
    <source>
        <strain evidence="3">CWBI-2.3</strain>
        <plasmid evidence="3 4">pSsAf2.3-2</plasmid>
    </source>
</reference>
<geneLocation type="plasmid" evidence="3 4">
    <name>pSsAf2.3-2</name>
</geneLocation>
<dbReference type="Proteomes" id="UP000042738">
    <property type="component" value="Plasmid pSsAf2.3-2"/>
</dbReference>
<evidence type="ECO:0000256" key="2">
    <source>
        <dbReference type="SAM" id="SignalP"/>
    </source>
</evidence>
<keyword evidence="3" id="KW-0614">Plasmid</keyword>
<dbReference type="GeneID" id="93738179"/>
<evidence type="ECO:0000313" key="3">
    <source>
        <dbReference type="EMBL" id="QLH64529.1"/>
    </source>
</evidence>
<evidence type="ECO:0000313" key="4">
    <source>
        <dbReference type="Proteomes" id="UP000042738"/>
    </source>
</evidence>
<feature type="signal peptide" evidence="2">
    <location>
        <begin position="1"/>
        <end position="24"/>
    </location>
</feature>
<evidence type="ECO:0000256" key="1">
    <source>
        <dbReference type="SAM" id="MobiDB-lite"/>
    </source>
</evidence>
<protein>
    <submittedName>
        <fullName evidence="3">Uncharacterized protein</fullName>
    </submittedName>
</protein>
<proteinExistence type="predicted"/>
<feature type="region of interest" description="Disordered" evidence="1">
    <location>
        <begin position="83"/>
        <end position="105"/>
    </location>
</feature>
<accession>A0A7D5NTC0</accession>
<organism evidence="3 4">
    <name type="scientific">Serratia symbiotica</name>
    <dbReference type="NCBI Taxonomy" id="138074"/>
    <lineage>
        <taxon>Bacteria</taxon>
        <taxon>Pseudomonadati</taxon>
        <taxon>Pseudomonadota</taxon>
        <taxon>Gammaproteobacteria</taxon>
        <taxon>Enterobacterales</taxon>
        <taxon>Yersiniaceae</taxon>
        <taxon>Serratia</taxon>
    </lineage>
</organism>
<dbReference type="InterPro" id="IPR011049">
    <property type="entry name" value="Serralysin-like_metalloprot_C"/>
</dbReference>
<keyword evidence="2" id="KW-0732">Signal</keyword>
<dbReference type="AlphaFoldDB" id="A0A7D5NTC0"/>